<dbReference type="OrthoDB" id="3020812at2759"/>
<comment type="caution">
    <text evidence="1">The sequence shown here is derived from an EMBL/GenBank/DDBJ whole genome shotgun (WGS) entry which is preliminary data.</text>
</comment>
<evidence type="ECO:0000313" key="2">
    <source>
        <dbReference type="Proteomes" id="UP000298061"/>
    </source>
</evidence>
<evidence type="ECO:0000313" key="1">
    <source>
        <dbReference type="EMBL" id="TFY81158.1"/>
    </source>
</evidence>
<name>A0A4Z0A673_9AGAM</name>
<keyword evidence="2" id="KW-1185">Reference proteome</keyword>
<protein>
    <submittedName>
        <fullName evidence="1">Uncharacterized protein</fullName>
    </submittedName>
</protein>
<dbReference type="AlphaFoldDB" id="A0A4Z0A673"/>
<dbReference type="EMBL" id="SFCI01000244">
    <property type="protein sequence ID" value="TFY81158.1"/>
    <property type="molecule type" value="Genomic_DNA"/>
</dbReference>
<reference evidence="1 2" key="1">
    <citation type="submission" date="2019-02" db="EMBL/GenBank/DDBJ databases">
        <title>Genome sequencing of the rare red list fungi Hericium alpestre (H. flagellum).</title>
        <authorList>
            <person name="Buettner E."/>
            <person name="Kellner H."/>
        </authorList>
    </citation>
    <scope>NUCLEOTIDE SEQUENCE [LARGE SCALE GENOMIC DNA]</scope>
    <source>
        <strain evidence="1 2">DSM 108284</strain>
    </source>
</reference>
<sequence>MPPSPSGSSRYSQRLSPSDIINSNTSLLRYINSHTLNTSSSADDPRFNLPFVDFRTGVRVSDTPWTRTASKTEAIVLNRGPVPVPAWSYGLARDNLSWTDDLSELEEKYPEPLSHLFAEQKLRLSRLSSDTHLVDSMPQTILLAAMHTTLSVFLPSVLATLNDLRAHRGYLPVLERRPIVWHSSWYIDPICFRNPTQLSQASTSPTDVLSYFLIRADEARDPRNAYYNSQGTSACFFATEQG</sequence>
<organism evidence="1 2">
    <name type="scientific">Hericium alpestre</name>
    <dbReference type="NCBI Taxonomy" id="135208"/>
    <lineage>
        <taxon>Eukaryota</taxon>
        <taxon>Fungi</taxon>
        <taxon>Dikarya</taxon>
        <taxon>Basidiomycota</taxon>
        <taxon>Agaricomycotina</taxon>
        <taxon>Agaricomycetes</taxon>
        <taxon>Russulales</taxon>
        <taxon>Hericiaceae</taxon>
        <taxon>Hericium</taxon>
    </lineage>
</organism>
<gene>
    <name evidence="1" type="ORF">EWM64_g2850</name>
</gene>
<dbReference type="STRING" id="135208.A0A4Z0A673"/>
<proteinExistence type="predicted"/>
<dbReference type="Proteomes" id="UP000298061">
    <property type="component" value="Unassembled WGS sequence"/>
</dbReference>
<accession>A0A4Z0A673</accession>